<keyword evidence="2" id="KW-1185">Reference proteome</keyword>
<feature type="non-terminal residue" evidence="1">
    <location>
        <position position="1"/>
    </location>
</feature>
<dbReference type="AlphaFoldDB" id="A0A7J7NTC3"/>
<proteinExistence type="predicted"/>
<sequence length="65" mass="7905">MVYFGSIVVRKYKIMENNYFEYMKVERDIFTNGHAMLTDFGLVEEFEENNTRSTQCAERWSVWHL</sequence>
<dbReference type="Proteomes" id="UP000541444">
    <property type="component" value="Unassembled WGS sequence"/>
</dbReference>
<protein>
    <submittedName>
        <fullName evidence="1">Uncharacterized protein</fullName>
    </submittedName>
</protein>
<comment type="caution">
    <text evidence="1">The sequence shown here is derived from an EMBL/GenBank/DDBJ whole genome shotgun (WGS) entry which is preliminary data.</text>
</comment>
<evidence type="ECO:0000313" key="1">
    <source>
        <dbReference type="EMBL" id="KAF6170409.1"/>
    </source>
</evidence>
<organism evidence="1 2">
    <name type="scientific">Kingdonia uniflora</name>
    <dbReference type="NCBI Taxonomy" id="39325"/>
    <lineage>
        <taxon>Eukaryota</taxon>
        <taxon>Viridiplantae</taxon>
        <taxon>Streptophyta</taxon>
        <taxon>Embryophyta</taxon>
        <taxon>Tracheophyta</taxon>
        <taxon>Spermatophyta</taxon>
        <taxon>Magnoliopsida</taxon>
        <taxon>Ranunculales</taxon>
        <taxon>Circaeasteraceae</taxon>
        <taxon>Kingdonia</taxon>
    </lineage>
</organism>
<dbReference type="EMBL" id="JACGCM010000589">
    <property type="protein sequence ID" value="KAF6170409.1"/>
    <property type="molecule type" value="Genomic_DNA"/>
</dbReference>
<name>A0A7J7NTC3_9MAGN</name>
<evidence type="ECO:0000313" key="2">
    <source>
        <dbReference type="Proteomes" id="UP000541444"/>
    </source>
</evidence>
<accession>A0A7J7NTC3</accession>
<gene>
    <name evidence="1" type="ORF">GIB67_014339</name>
</gene>
<reference evidence="1 2" key="1">
    <citation type="journal article" date="2020" name="IScience">
        <title>Genome Sequencing of the Endangered Kingdonia uniflora (Circaeasteraceae, Ranunculales) Reveals Potential Mechanisms of Evolutionary Specialization.</title>
        <authorList>
            <person name="Sun Y."/>
            <person name="Deng T."/>
            <person name="Zhang A."/>
            <person name="Moore M.J."/>
            <person name="Landis J.B."/>
            <person name="Lin N."/>
            <person name="Zhang H."/>
            <person name="Zhang X."/>
            <person name="Huang J."/>
            <person name="Zhang X."/>
            <person name="Sun H."/>
            <person name="Wang H."/>
        </authorList>
    </citation>
    <scope>NUCLEOTIDE SEQUENCE [LARGE SCALE GENOMIC DNA]</scope>
    <source>
        <strain evidence="1">TB1705</strain>
        <tissue evidence="1">Leaf</tissue>
    </source>
</reference>